<dbReference type="InterPro" id="IPR036291">
    <property type="entry name" value="NAD(P)-bd_dom_sf"/>
</dbReference>
<evidence type="ECO:0000256" key="2">
    <source>
        <dbReference type="ARBA" id="ARBA00001911"/>
    </source>
</evidence>
<dbReference type="Gene3D" id="3.90.25.10">
    <property type="entry name" value="UDP-galactose 4-epimerase, domain 1"/>
    <property type="match status" value="1"/>
</dbReference>
<dbReference type="UniPathway" id="UPA00214"/>
<gene>
    <name evidence="12" type="ORF">BJY28_001850</name>
</gene>
<accession>A0A852XG38</accession>
<dbReference type="Proteomes" id="UP000592181">
    <property type="component" value="Unassembled WGS sequence"/>
</dbReference>
<evidence type="ECO:0000313" key="12">
    <source>
        <dbReference type="EMBL" id="NYG37381.1"/>
    </source>
</evidence>
<keyword evidence="8" id="KW-0299">Galactose metabolism</keyword>
<dbReference type="GO" id="GO:0003978">
    <property type="term" value="F:UDP-glucose 4-epimerase activity"/>
    <property type="evidence" value="ECO:0007669"/>
    <property type="project" value="UniProtKB-UniRule"/>
</dbReference>
<dbReference type="CDD" id="cd05247">
    <property type="entry name" value="UDP_G4E_1_SDR_e"/>
    <property type="match status" value="1"/>
</dbReference>
<evidence type="ECO:0000256" key="8">
    <source>
        <dbReference type="ARBA" id="ARBA00023144"/>
    </source>
</evidence>
<evidence type="ECO:0000256" key="10">
    <source>
        <dbReference type="RuleBase" id="RU366046"/>
    </source>
</evidence>
<keyword evidence="13" id="KW-1185">Reference proteome</keyword>
<keyword evidence="9 10" id="KW-0413">Isomerase</keyword>
<evidence type="ECO:0000259" key="11">
    <source>
        <dbReference type="Pfam" id="PF01370"/>
    </source>
</evidence>
<keyword evidence="10" id="KW-0119">Carbohydrate metabolism</keyword>
<comment type="cofactor">
    <cofactor evidence="2 10">
        <name>NAD(+)</name>
        <dbReference type="ChEBI" id="CHEBI:57540"/>
    </cofactor>
</comment>
<evidence type="ECO:0000256" key="3">
    <source>
        <dbReference type="ARBA" id="ARBA00004947"/>
    </source>
</evidence>
<evidence type="ECO:0000256" key="7">
    <source>
        <dbReference type="ARBA" id="ARBA00023027"/>
    </source>
</evidence>
<dbReference type="RefSeq" id="WP_179462750.1">
    <property type="nucleotide sequence ID" value="NZ_JACBZX010000001.1"/>
</dbReference>
<feature type="domain" description="NAD-dependent epimerase/dehydratase" evidence="11">
    <location>
        <begin position="3"/>
        <end position="254"/>
    </location>
</feature>
<organism evidence="12 13">
    <name type="scientific">Janibacter alkaliphilus</name>
    <dbReference type="NCBI Taxonomy" id="1069963"/>
    <lineage>
        <taxon>Bacteria</taxon>
        <taxon>Bacillati</taxon>
        <taxon>Actinomycetota</taxon>
        <taxon>Actinomycetes</taxon>
        <taxon>Micrococcales</taxon>
        <taxon>Intrasporangiaceae</taxon>
        <taxon>Janibacter</taxon>
    </lineage>
</organism>
<comment type="similarity">
    <text evidence="4 10">Belongs to the NAD(P)-dependent epimerase/dehydratase family.</text>
</comment>
<comment type="subunit">
    <text evidence="10">Homodimer.</text>
</comment>
<proteinExistence type="inferred from homology"/>
<dbReference type="NCBIfam" id="NF007956">
    <property type="entry name" value="PRK10675.1"/>
    <property type="match status" value="1"/>
</dbReference>
<dbReference type="PRINTS" id="PR01713">
    <property type="entry name" value="NUCEPIMERASE"/>
</dbReference>
<evidence type="ECO:0000313" key="13">
    <source>
        <dbReference type="Proteomes" id="UP000592181"/>
    </source>
</evidence>
<evidence type="ECO:0000256" key="4">
    <source>
        <dbReference type="ARBA" id="ARBA00007637"/>
    </source>
</evidence>
<name>A0A852XG38_9MICO</name>
<dbReference type="SUPFAM" id="SSF51735">
    <property type="entry name" value="NAD(P)-binding Rossmann-fold domains"/>
    <property type="match status" value="1"/>
</dbReference>
<dbReference type="PANTHER" id="PTHR43725:SF47">
    <property type="entry name" value="UDP-GLUCOSE 4-EPIMERASE"/>
    <property type="match status" value="1"/>
</dbReference>
<dbReference type="InterPro" id="IPR005886">
    <property type="entry name" value="UDP_G4E"/>
</dbReference>
<evidence type="ECO:0000256" key="9">
    <source>
        <dbReference type="ARBA" id="ARBA00023235"/>
    </source>
</evidence>
<dbReference type="EMBL" id="JACBZX010000001">
    <property type="protein sequence ID" value="NYG37381.1"/>
    <property type="molecule type" value="Genomic_DNA"/>
</dbReference>
<evidence type="ECO:0000256" key="1">
    <source>
        <dbReference type="ARBA" id="ARBA00000083"/>
    </source>
</evidence>
<dbReference type="EC" id="5.1.3.2" evidence="5 10"/>
<dbReference type="GO" id="GO:0006012">
    <property type="term" value="P:galactose metabolic process"/>
    <property type="evidence" value="ECO:0007669"/>
    <property type="project" value="UniProtKB-UniPathway"/>
</dbReference>
<dbReference type="Pfam" id="PF01370">
    <property type="entry name" value="Epimerase"/>
    <property type="match status" value="1"/>
</dbReference>
<keyword evidence="7 10" id="KW-0520">NAD</keyword>
<evidence type="ECO:0000256" key="5">
    <source>
        <dbReference type="ARBA" id="ARBA00013189"/>
    </source>
</evidence>
<dbReference type="Gene3D" id="3.40.50.720">
    <property type="entry name" value="NAD(P)-binding Rossmann-like Domain"/>
    <property type="match status" value="1"/>
</dbReference>
<comment type="caution">
    <text evidence="12">The sequence shown here is derived from an EMBL/GenBank/DDBJ whole genome shotgun (WGS) entry which is preliminary data.</text>
</comment>
<dbReference type="AlphaFoldDB" id="A0A852XG38"/>
<evidence type="ECO:0000256" key="6">
    <source>
        <dbReference type="ARBA" id="ARBA00018569"/>
    </source>
</evidence>
<protein>
    <recommendedName>
        <fullName evidence="6 10">UDP-glucose 4-epimerase</fullName>
        <ecNumber evidence="5 10">5.1.3.2</ecNumber>
    </recommendedName>
</protein>
<comment type="catalytic activity">
    <reaction evidence="1 10">
        <text>UDP-alpha-D-glucose = UDP-alpha-D-galactose</text>
        <dbReference type="Rhea" id="RHEA:22168"/>
        <dbReference type="ChEBI" id="CHEBI:58885"/>
        <dbReference type="ChEBI" id="CHEBI:66914"/>
        <dbReference type="EC" id="5.1.3.2"/>
    </reaction>
</comment>
<dbReference type="NCBIfam" id="TIGR01179">
    <property type="entry name" value="galE"/>
    <property type="match status" value="1"/>
</dbReference>
<reference evidence="12 13" key="1">
    <citation type="submission" date="2020-07" db="EMBL/GenBank/DDBJ databases">
        <title>Sequencing the genomes of 1000 actinobacteria strains.</title>
        <authorList>
            <person name="Klenk H.-P."/>
        </authorList>
    </citation>
    <scope>NUCLEOTIDE SEQUENCE [LARGE SCALE GENOMIC DNA]</scope>
    <source>
        <strain evidence="12 13">DSM 24723</strain>
    </source>
</reference>
<dbReference type="GO" id="GO:0005829">
    <property type="term" value="C:cytosol"/>
    <property type="evidence" value="ECO:0007669"/>
    <property type="project" value="TreeGrafter"/>
</dbReference>
<comment type="pathway">
    <text evidence="3 10">Carbohydrate metabolism; galactose metabolism.</text>
</comment>
<dbReference type="PANTHER" id="PTHR43725">
    <property type="entry name" value="UDP-GLUCOSE 4-EPIMERASE"/>
    <property type="match status" value="1"/>
</dbReference>
<dbReference type="InterPro" id="IPR001509">
    <property type="entry name" value="Epimerase_deHydtase"/>
</dbReference>
<sequence>MRVLVTGGAGYIGSHTVVRLIASGHEVVVVDSFVNARPSVVPRLEELTGQHVPVHAIDLREHDKVERIFAEEQIDAVVHFAGLKAVGESGEMPLEYYENNLGSTLGLLRAMQRHQVRTLVFSSSATVYGADAAVPMREGAPTSATNPYGWTKVMQEQILSDVAEADGLLQVALLRYFNPVGAHPSGRIGEDPEGIPNNLMPFVAQVAVGRRERLQVFGDDYGTPDGTPLRDYIHVEDLAAGHVAALEYLAAHPELRVRAWNLGTGQGTSVLEMVSAFAAASGREVPYEIAARRAGDLAVCYADPSRAEDELGWRAARDVAEMCADTWRWQSANPQGYPA</sequence>